<dbReference type="OrthoDB" id="1921318at2759"/>
<keyword evidence="3" id="KW-1185">Reference proteome</keyword>
<dbReference type="Proteomes" id="UP000030689">
    <property type="component" value="Unassembled WGS sequence"/>
</dbReference>
<feature type="non-terminal residue" evidence="2">
    <location>
        <position position="117"/>
    </location>
</feature>
<dbReference type="PANTHER" id="PTHR34395">
    <property type="entry name" value="OS11G0427500 PROTEIN"/>
    <property type="match status" value="1"/>
</dbReference>
<evidence type="ECO:0000313" key="2">
    <source>
        <dbReference type="EMBL" id="ESQ40793.1"/>
    </source>
</evidence>
<protein>
    <submittedName>
        <fullName evidence="2">Uncharacterized protein</fullName>
    </submittedName>
</protein>
<feature type="region of interest" description="Disordered" evidence="1">
    <location>
        <begin position="1"/>
        <end position="43"/>
    </location>
</feature>
<gene>
    <name evidence="2" type="ORF">EUTSA_v10015294mg</name>
</gene>
<organism evidence="2 3">
    <name type="scientific">Eutrema salsugineum</name>
    <name type="common">Saltwater cress</name>
    <name type="synonym">Sisymbrium salsugineum</name>
    <dbReference type="NCBI Taxonomy" id="72664"/>
    <lineage>
        <taxon>Eukaryota</taxon>
        <taxon>Viridiplantae</taxon>
        <taxon>Streptophyta</taxon>
        <taxon>Embryophyta</taxon>
        <taxon>Tracheophyta</taxon>
        <taxon>Spermatophyta</taxon>
        <taxon>Magnoliopsida</taxon>
        <taxon>eudicotyledons</taxon>
        <taxon>Gunneridae</taxon>
        <taxon>Pentapetalae</taxon>
        <taxon>rosids</taxon>
        <taxon>malvids</taxon>
        <taxon>Brassicales</taxon>
        <taxon>Brassicaceae</taxon>
        <taxon>Eutremeae</taxon>
        <taxon>Eutrema</taxon>
    </lineage>
</organism>
<evidence type="ECO:0000313" key="3">
    <source>
        <dbReference type="Proteomes" id="UP000030689"/>
    </source>
</evidence>
<reference evidence="2 3" key="1">
    <citation type="journal article" date="2013" name="Front. Plant Sci.">
        <title>The Reference Genome of the Halophytic Plant Eutrema salsugineum.</title>
        <authorList>
            <person name="Yang R."/>
            <person name="Jarvis D.E."/>
            <person name="Chen H."/>
            <person name="Beilstein M.A."/>
            <person name="Grimwood J."/>
            <person name="Jenkins J."/>
            <person name="Shu S."/>
            <person name="Prochnik S."/>
            <person name="Xin M."/>
            <person name="Ma C."/>
            <person name="Schmutz J."/>
            <person name="Wing R.A."/>
            <person name="Mitchell-Olds T."/>
            <person name="Schumaker K.S."/>
            <person name="Wang X."/>
        </authorList>
    </citation>
    <scope>NUCLEOTIDE SEQUENCE [LARGE SCALE GENOMIC DNA]</scope>
</reference>
<feature type="compositionally biased region" description="Acidic residues" evidence="1">
    <location>
        <begin position="1"/>
        <end position="10"/>
    </location>
</feature>
<dbReference type="eggNOG" id="KOG4585">
    <property type="taxonomic scope" value="Eukaryota"/>
</dbReference>
<dbReference type="AlphaFoldDB" id="V4LLU2"/>
<sequence>MSADLGDDEPSSASGDEVNVIDGHNKRMPPTPSASGPARKRGRKACGDAIVEAMLEIAAASKMRAAALTKNGDRFSISKCIKALDDLQDSSTSSIDFDIELDEMELVAAAAGYLYYH</sequence>
<evidence type="ECO:0000256" key="1">
    <source>
        <dbReference type="SAM" id="MobiDB-lite"/>
    </source>
</evidence>
<name>V4LLU2_EUTSA</name>
<proteinExistence type="predicted"/>
<dbReference type="Gramene" id="ESQ40793">
    <property type="protein sequence ID" value="ESQ40793"/>
    <property type="gene ID" value="EUTSA_v10015294mg"/>
</dbReference>
<dbReference type="EMBL" id="KI517464">
    <property type="protein sequence ID" value="ESQ40793.1"/>
    <property type="molecule type" value="Genomic_DNA"/>
</dbReference>
<dbReference type="PANTHER" id="PTHR34395:SF15">
    <property type="entry name" value="OS09G0292400 PROTEIN"/>
    <property type="match status" value="1"/>
</dbReference>
<dbReference type="KEGG" id="eus:EUTSA_v10015294mg"/>
<accession>V4LLU2</accession>
<dbReference type="OMA" id="GNNKHQP"/>